<name>A0A3B0Z569_9ZZZZ</name>
<organism evidence="1">
    <name type="scientific">hydrothermal vent metagenome</name>
    <dbReference type="NCBI Taxonomy" id="652676"/>
    <lineage>
        <taxon>unclassified sequences</taxon>
        <taxon>metagenomes</taxon>
        <taxon>ecological metagenomes</taxon>
    </lineage>
</organism>
<dbReference type="Pfam" id="PF06035">
    <property type="entry name" value="Peptidase_C93"/>
    <property type="match status" value="1"/>
</dbReference>
<gene>
    <name evidence="1" type="ORF">MNBD_GAMMA14-499</name>
</gene>
<protein>
    <recommendedName>
        <fullName evidence="2">FIGfam010717</fullName>
    </recommendedName>
</protein>
<proteinExistence type="predicted"/>
<dbReference type="AlphaFoldDB" id="A0A3B0Z569"/>
<dbReference type="InterPro" id="IPR010319">
    <property type="entry name" value="Transglutaminase-like_Cys_pept"/>
</dbReference>
<evidence type="ECO:0008006" key="2">
    <source>
        <dbReference type="Google" id="ProtNLM"/>
    </source>
</evidence>
<dbReference type="PANTHER" id="PTHR39327:SF1">
    <property type="entry name" value="BLR5470 PROTEIN"/>
    <property type="match status" value="1"/>
</dbReference>
<reference evidence="1" key="1">
    <citation type="submission" date="2018-06" db="EMBL/GenBank/DDBJ databases">
        <authorList>
            <person name="Zhirakovskaya E."/>
        </authorList>
    </citation>
    <scope>NUCLEOTIDE SEQUENCE</scope>
</reference>
<dbReference type="PANTHER" id="PTHR39327">
    <property type="match status" value="1"/>
</dbReference>
<dbReference type="EMBL" id="UOFM01000483">
    <property type="protein sequence ID" value="VAW82657.1"/>
    <property type="molecule type" value="Genomic_DNA"/>
</dbReference>
<evidence type="ECO:0000313" key="1">
    <source>
        <dbReference type="EMBL" id="VAW82657.1"/>
    </source>
</evidence>
<sequence>MILAALLLYHGACASPAAFPPDLFGYKQSIQADTTVFGQWIQVLERHILIDVPEGDCTSKTLNRCHLRNWLAFLDSLKTLPPDEQLDEVNRYANKKPYVLDIDNYGVDDYWAVPKEFLYNNGDCEDYAITKMFSLRWLGFDQNALRIVVLQDTNLRIPHAVLAVAAHDDIMILDNQISEVISHHEIVHYAPVYSINESHWWIHLSN</sequence>
<dbReference type="Gene3D" id="3.10.620.30">
    <property type="match status" value="1"/>
</dbReference>
<accession>A0A3B0Z569</accession>